<comment type="caution">
    <text evidence="1">The sequence shown here is derived from an EMBL/GenBank/DDBJ whole genome shotgun (WGS) entry which is preliminary data.</text>
</comment>
<dbReference type="EMBL" id="BSDI01000007">
    <property type="protein sequence ID" value="GLH96322.1"/>
    <property type="molecule type" value="Genomic_DNA"/>
</dbReference>
<dbReference type="Proteomes" id="UP001144280">
    <property type="component" value="Unassembled WGS sequence"/>
</dbReference>
<name>A0ABQ5QQT7_9ACTN</name>
<protein>
    <submittedName>
        <fullName evidence="1">Uncharacterized protein</fullName>
    </submittedName>
</protein>
<keyword evidence="2" id="KW-1185">Reference proteome</keyword>
<sequence>MSAPTRAEATLLSTRDTVVTDTPAASATVRIFTFGFFIPHLPNPFTTVSEHTLSLIKRFVNDANRPLHDRNI</sequence>
<reference evidence="1" key="1">
    <citation type="submission" date="2022-12" db="EMBL/GenBank/DDBJ databases">
        <title>New Phytohabitans aurantiacus sp. RD004123 nov., an actinomycete isolated from soil.</title>
        <authorList>
            <person name="Triningsih D.W."/>
            <person name="Harunari E."/>
            <person name="Igarashi Y."/>
        </authorList>
    </citation>
    <scope>NUCLEOTIDE SEQUENCE</scope>
    <source>
        <strain evidence="1">RD004123</strain>
    </source>
</reference>
<gene>
    <name evidence="1" type="ORF">Pa4123_15960</name>
</gene>
<organism evidence="1 2">
    <name type="scientific">Phytohabitans aurantiacus</name>
    <dbReference type="NCBI Taxonomy" id="3016789"/>
    <lineage>
        <taxon>Bacteria</taxon>
        <taxon>Bacillati</taxon>
        <taxon>Actinomycetota</taxon>
        <taxon>Actinomycetes</taxon>
        <taxon>Micromonosporales</taxon>
        <taxon>Micromonosporaceae</taxon>
    </lineage>
</organism>
<accession>A0ABQ5QQT7</accession>
<evidence type="ECO:0000313" key="2">
    <source>
        <dbReference type="Proteomes" id="UP001144280"/>
    </source>
</evidence>
<evidence type="ECO:0000313" key="1">
    <source>
        <dbReference type="EMBL" id="GLH96322.1"/>
    </source>
</evidence>
<proteinExistence type="predicted"/>